<accession>A0ABN2S927</accession>
<evidence type="ECO:0000313" key="2">
    <source>
        <dbReference type="EMBL" id="GAA1982642.1"/>
    </source>
</evidence>
<evidence type="ECO:0000313" key="3">
    <source>
        <dbReference type="Proteomes" id="UP001501585"/>
    </source>
</evidence>
<organism evidence="2 3">
    <name type="scientific">Nocardiopsis rhodophaea</name>
    <dbReference type="NCBI Taxonomy" id="280238"/>
    <lineage>
        <taxon>Bacteria</taxon>
        <taxon>Bacillati</taxon>
        <taxon>Actinomycetota</taxon>
        <taxon>Actinomycetes</taxon>
        <taxon>Streptosporangiales</taxon>
        <taxon>Nocardiopsidaceae</taxon>
        <taxon>Nocardiopsis</taxon>
    </lineage>
</organism>
<dbReference type="EMBL" id="BAAAPC010000002">
    <property type="protein sequence ID" value="GAA1982642.1"/>
    <property type="molecule type" value="Genomic_DNA"/>
</dbReference>
<sequence>MSNSHEPTEPSVPSRLGVGPMSKNAVDAAIRVAYRRRRRLMLIPSRRQVEAAEQGGGYVEGWTTESFSEYVRSHDPDNLILLCRDHGGPYQNPGEKQQRYALGEAMKSAAQSYEVDIRQGFDLLHVDTSVDLEGIAAVEVAIDRAVDLYGRVVELAHSLGRNTLFEIGFEDQGGDTNDPAEFAEQVGTVLERLKAARLPKPTFIVAQTATKVMETRNVGGLTLAPFAVATTVHELARVTRRHGVALKAHNCDYLDRDQLGYLNAAGVDALNVAPEFGVAETRAFLRMLEELNLPVQRERFLEAAYDSGSWKKWMHPQTTATDTDRAVIAGHYIFATETFQALKETARHAARQRGIDLDARLRIAVEHAIDHYAEALPERLPATEAEPSMAL</sequence>
<protein>
    <submittedName>
        <fullName evidence="2">Class II D-tagatose-bisphosphate aldolase, non-catalytic subunit</fullName>
    </submittedName>
</protein>
<evidence type="ECO:0000256" key="1">
    <source>
        <dbReference type="SAM" id="MobiDB-lite"/>
    </source>
</evidence>
<proteinExistence type="predicted"/>
<dbReference type="InterPro" id="IPR013785">
    <property type="entry name" value="Aldolase_TIM"/>
</dbReference>
<dbReference type="SUPFAM" id="SSF51569">
    <property type="entry name" value="Aldolase"/>
    <property type="match status" value="1"/>
</dbReference>
<dbReference type="RefSeq" id="WP_344159869.1">
    <property type="nucleotide sequence ID" value="NZ_BAAAPC010000002.1"/>
</dbReference>
<keyword evidence="3" id="KW-1185">Reference proteome</keyword>
<comment type="caution">
    <text evidence="2">The sequence shown here is derived from an EMBL/GenBank/DDBJ whole genome shotgun (WGS) entry which is preliminary data.</text>
</comment>
<dbReference type="Gene3D" id="3.20.20.70">
    <property type="entry name" value="Aldolase class I"/>
    <property type="match status" value="1"/>
</dbReference>
<name>A0ABN2S927_9ACTN</name>
<reference evidence="2 3" key="1">
    <citation type="journal article" date="2019" name="Int. J. Syst. Evol. Microbiol.">
        <title>The Global Catalogue of Microorganisms (GCM) 10K type strain sequencing project: providing services to taxonomists for standard genome sequencing and annotation.</title>
        <authorList>
            <consortium name="The Broad Institute Genomics Platform"/>
            <consortium name="The Broad Institute Genome Sequencing Center for Infectious Disease"/>
            <person name="Wu L."/>
            <person name="Ma J."/>
        </authorList>
    </citation>
    <scope>NUCLEOTIDE SEQUENCE [LARGE SCALE GENOMIC DNA]</scope>
    <source>
        <strain evidence="2 3">JCM 15313</strain>
    </source>
</reference>
<feature type="region of interest" description="Disordered" evidence="1">
    <location>
        <begin position="1"/>
        <end position="20"/>
    </location>
</feature>
<gene>
    <name evidence="2" type="ORF">GCM10009799_04770</name>
</gene>
<dbReference type="Proteomes" id="UP001501585">
    <property type="component" value="Unassembled WGS sequence"/>
</dbReference>